<proteinExistence type="inferred from homology"/>
<evidence type="ECO:0000259" key="10">
    <source>
        <dbReference type="Pfam" id="PF05697"/>
    </source>
</evidence>
<dbReference type="GO" id="GO:0015031">
    <property type="term" value="P:protein transport"/>
    <property type="evidence" value="ECO:0007669"/>
    <property type="project" value="UniProtKB-UniRule"/>
</dbReference>
<evidence type="ECO:0000313" key="13">
    <source>
        <dbReference type="Proteomes" id="UP001221302"/>
    </source>
</evidence>
<dbReference type="Pfam" id="PF05698">
    <property type="entry name" value="Trigger_C"/>
    <property type="match status" value="1"/>
</dbReference>
<dbReference type="EC" id="5.2.1.8" evidence="3 9"/>
<keyword evidence="13" id="KW-1185">Reference proteome</keyword>
<evidence type="ECO:0000256" key="1">
    <source>
        <dbReference type="ARBA" id="ARBA00000971"/>
    </source>
</evidence>
<dbReference type="InterPro" id="IPR008881">
    <property type="entry name" value="Trigger_fac_ribosome-bd_bac"/>
</dbReference>
<organism evidence="12 13">
    <name type="scientific">Stygiobacter electus</name>
    <dbReference type="NCBI Taxonomy" id="3032292"/>
    <lineage>
        <taxon>Bacteria</taxon>
        <taxon>Pseudomonadati</taxon>
        <taxon>Ignavibacteriota</taxon>
        <taxon>Ignavibacteria</taxon>
        <taxon>Ignavibacteriales</taxon>
        <taxon>Melioribacteraceae</taxon>
        <taxon>Stygiobacter</taxon>
    </lineage>
</organism>
<evidence type="ECO:0000256" key="7">
    <source>
        <dbReference type="ARBA" id="ARBA00023235"/>
    </source>
</evidence>
<dbReference type="AlphaFoldDB" id="A0AAE3P0S4"/>
<dbReference type="Gene3D" id="3.30.70.1050">
    <property type="entry name" value="Trigger factor ribosome-binding domain"/>
    <property type="match status" value="1"/>
</dbReference>
<dbReference type="EMBL" id="JARGDL010000010">
    <property type="protein sequence ID" value="MDF1612155.1"/>
    <property type="molecule type" value="Genomic_DNA"/>
</dbReference>
<comment type="domain">
    <text evidence="9">Consists of 3 domains; the N-terminus binds the ribosome, the middle domain has PPIase activity, while the C-terminus has intrinsic chaperone activity on its own.</text>
</comment>
<keyword evidence="6 9" id="KW-0143">Chaperone</keyword>
<evidence type="ECO:0000256" key="4">
    <source>
        <dbReference type="ARBA" id="ARBA00016902"/>
    </source>
</evidence>
<dbReference type="Proteomes" id="UP001221302">
    <property type="component" value="Unassembled WGS sequence"/>
</dbReference>
<dbReference type="GO" id="GO:0043335">
    <property type="term" value="P:protein unfolding"/>
    <property type="evidence" value="ECO:0007669"/>
    <property type="project" value="TreeGrafter"/>
</dbReference>
<name>A0AAE3P0S4_9BACT</name>
<comment type="caution">
    <text evidence="12">The sequence shown here is derived from an EMBL/GenBank/DDBJ whole genome shotgun (WGS) entry which is preliminary data.</text>
</comment>
<dbReference type="Pfam" id="PF05697">
    <property type="entry name" value="Trigger_N"/>
    <property type="match status" value="1"/>
</dbReference>
<gene>
    <name evidence="9 12" type="primary">tig</name>
    <name evidence="12" type="ORF">P0M35_08335</name>
</gene>
<keyword evidence="9" id="KW-0132">Cell division</keyword>
<dbReference type="InterPro" id="IPR037041">
    <property type="entry name" value="Trigger_fac_C_sf"/>
</dbReference>
<comment type="similarity">
    <text evidence="2 9">Belongs to the FKBP-type PPIase family. Tig subfamily.</text>
</comment>
<dbReference type="RefSeq" id="WP_321535923.1">
    <property type="nucleotide sequence ID" value="NZ_JARGDL010000010.1"/>
</dbReference>
<keyword evidence="9" id="KW-0963">Cytoplasm</keyword>
<reference evidence="12" key="1">
    <citation type="submission" date="2023-03" db="EMBL/GenBank/DDBJ databases">
        <title>Stygiobacter electus gen. nov., sp. nov., facultatively anaerobic thermotolerant bacterium of the class Ignavibacteria from a well of Yessentuki mineral water deposit.</title>
        <authorList>
            <person name="Podosokorskaya O.A."/>
            <person name="Elcheninov A.G."/>
            <person name="Petrova N.F."/>
            <person name="Zavarzina D.G."/>
            <person name="Kublanov I.V."/>
            <person name="Merkel A.Y."/>
        </authorList>
    </citation>
    <scope>NUCLEOTIDE SEQUENCE</scope>
    <source>
        <strain evidence="12">09-Me</strain>
    </source>
</reference>
<evidence type="ECO:0000256" key="5">
    <source>
        <dbReference type="ARBA" id="ARBA00023110"/>
    </source>
</evidence>
<dbReference type="GO" id="GO:0051301">
    <property type="term" value="P:cell division"/>
    <property type="evidence" value="ECO:0007669"/>
    <property type="project" value="UniProtKB-KW"/>
</dbReference>
<evidence type="ECO:0000256" key="9">
    <source>
        <dbReference type="HAMAP-Rule" id="MF_00303"/>
    </source>
</evidence>
<keyword evidence="7 9" id="KW-0413">Isomerase</keyword>
<dbReference type="Gene3D" id="3.10.50.40">
    <property type="match status" value="1"/>
</dbReference>
<dbReference type="PANTHER" id="PTHR30560">
    <property type="entry name" value="TRIGGER FACTOR CHAPERONE AND PEPTIDYL-PROLYL CIS/TRANS ISOMERASE"/>
    <property type="match status" value="1"/>
</dbReference>
<dbReference type="PIRSF" id="PIRSF003095">
    <property type="entry name" value="Trigger_factor"/>
    <property type="match status" value="1"/>
</dbReference>
<evidence type="ECO:0000259" key="11">
    <source>
        <dbReference type="Pfam" id="PF05698"/>
    </source>
</evidence>
<dbReference type="InterPro" id="IPR046357">
    <property type="entry name" value="PPIase_dom_sf"/>
</dbReference>
<dbReference type="SUPFAM" id="SSF54534">
    <property type="entry name" value="FKBP-like"/>
    <property type="match status" value="1"/>
</dbReference>
<dbReference type="HAMAP" id="MF_00303">
    <property type="entry name" value="Trigger_factor_Tig"/>
    <property type="match status" value="1"/>
</dbReference>
<dbReference type="GO" id="GO:0003755">
    <property type="term" value="F:peptidyl-prolyl cis-trans isomerase activity"/>
    <property type="evidence" value="ECO:0007669"/>
    <property type="project" value="UniProtKB-UniRule"/>
</dbReference>
<keyword evidence="5 9" id="KW-0697">Rotamase</keyword>
<dbReference type="GO" id="GO:0005737">
    <property type="term" value="C:cytoplasm"/>
    <property type="evidence" value="ECO:0007669"/>
    <property type="project" value="UniProtKB-SubCell"/>
</dbReference>
<comment type="function">
    <text evidence="9">Involved in protein export. Acts as a chaperone by maintaining the newly synthesized protein in an open conformation. Functions as a peptidyl-prolyl cis-trans isomerase.</text>
</comment>
<dbReference type="InterPro" id="IPR008880">
    <property type="entry name" value="Trigger_fac_C"/>
</dbReference>
<comment type="subcellular location">
    <subcellularLocation>
        <location evidence="9">Cytoplasm</location>
    </subcellularLocation>
    <text evidence="9">About half TF is bound to the ribosome near the polypeptide exit tunnel while the other half is free in the cytoplasm.</text>
</comment>
<protein>
    <recommendedName>
        <fullName evidence="4 9">Trigger factor</fullName>
        <shortName evidence="9">TF</shortName>
        <ecNumber evidence="3 9">5.2.1.8</ecNumber>
    </recommendedName>
    <alternativeName>
        <fullName evidence="8 9">PPIase</fullName>
    </alternativeName>
</protein>
<keyword evidence="9" id="KW-0131">Cell cycle</keyword>
<dbReference type="InterPro" id="IPR036611">
    <property type="entry name" value="Trigger_fac_ribosome-bd_sf"/>
</dbReference>
<dbReference type="NCBIfam" id="TIGR00115">
    <property type="entry name" value="tig"/>
    <property type="match status" value="1"/>
</dbReference>
<evidence type="ECO:0000256" key="3">
    <source>
        <dbReference type="ARBA" id="ARBA00013194"/>
    </source>
</evidence>
<dbReference type="GO" id="GO:0043022">
    <property type="term" value="F:ribosome binding"/>
    <property type="evidence" value="ECO:0007669"/>
    <property type="project" value="TreeGrafter"/>
</dbReference>
<feature type="domain" description="Trigger factor ribosome-binding bacterial" evidence="10">
    <location>
        <begin position="1"/>
        <end position="142"/>
    </location>
</feature>
<evidence type="ECO:0000256" key="8">
    <source>
        <dbReference type="ARBA" id="ARBA00029986"/>
    </source>
</evidence>
<evidence type="ECO:0000313" key="12">
    <source>
        <dbReference type="EMBL" id="MDF1612155.1"/>
    </source>
</evidence>
<sequence length="435" mass="51037">MEINVNQTKADTQEVEVTLSYSEILNDINEAYKKESKSISIDGFRKGKAPLSLIKKLYGDAIEYKASEDIAIKHFWKVVDEKQLKPISTPQLIDLNFVPNEKLNFKVSFEIKPKLELKDYKGIEVKKTIFKFTDEDVKKEIDYMLKPHYQVEEVEQVSDLNHKITVNLKRLDENGNLIIGQSTDNILIDLSDEKVNPQIKDNALNKKVNETFDFHFVDEHYHGEELHREEYKYQALITKIEKLNPPELTEELIKKMSNNNASTYDELFAFVKKNIEDYYAKQTDDIFINSLLSTVVKNNDFDPPKSYVEDLLKRMVESEIENAKRYNQQQPDENQLTEYLRPRAEWTAKWMIILENISEIENIKVEEKELEELAQKESEQTGISVNKLLKYYKDTYRSDVLLEDKVINFLKENAIIKEVNASEELKENEGHNHEH</sequence>
<comment type="catalytic activity">
    <reaction evidence="1 9">
        <text>[protein]-peptidylproline (omega=180) = [protein]-peptidylproline (omega=0)</text>
        <dbReference type="Rhea" id="RHEA:16237"/>
        <dbReference type="Rhea" id="RHEA-COMP:10747"/>
        <dbReference type="Rhea" id="RHEA-COMP:10748"/>
        <dbReference type="ChEBI" id="CHEBI:83833"/>
        <dbReference type="ChEBI" id="CHEBI:83834"/>
        <dbReference type="EC" id="5.2.1.8"/>
    </reaction>
</comment>
<dbReference type="SUPFAM" id="SSF102735">
    <property type="entry name" value="Trigger factor ribosome-binding domain"/>
    <property type="match status" value="1"/>
</dbReference>
<accession>A0AAE3P0S4</accession>
<feature type="domain" description="Trigger factor C-terminal" evidence="11">
    <location>
        <begin position="265"/>
        <end position="412"/>
    </location>
</feature>
<dbReference type="PANTHER" id="PTHR30560:SF3">
    <property type="entry name" value="TRIGGER FACTOR-LIKE PROTEIN TIG, CHLOROPLASTIC"/>
    <property type="match status" value="1"/>
</dbReference>
<dbReference type="Gene3D" id="1.10.3120.10">
    <property type="entry name" value="Trigger factor, C-terminal domain"/>
    <property type="match status" value="1"/>
</dbReference>
<evidence type="ECO:0000256" key="6">
    <source>
        <dbReference type="ARBA" id="ARBA00023186"/>
    </source>
</evidence>
<evidence type="ECO:0000256" key="2">
    <source>
        <dbReference type="ARBA" id="ARBA00005464"/>
    </source>
</evidence>
<dbReference type="SUPFAM" id="SSF109998">
    <property type="entry name" value="Triger factor/SurA peptide-binding domain-like"/>
    <property type="match status" value="1"/>
</dbReference>
<dbReference type="InterPro" id="IPR027304">
    <property type="entry name" value="Trigger_fact/SurA_dom_sf"/>
</dbReference>
<dbReference type="InterPro" id="IPR005215">
    <property type="entry name" value="Trig_fac"/>
</dbReference>
<dbReference type="GO" id="GO:0051083">
    <property type="term" value="P:'de novo' cotranslational protein folding"/>
    <property type="evidence" value="ECO:0007669"/>
    <property type="project" value="TreeGrafter"/>
</dbReference>
<dbReference type="GO" id="GO:0044183">
    <property type="term" value="F:protein folding chaperone"/>
    <property type="evidence" value="ECO:0007669"/>
    <property type="project" value="TreeGrafter"/>
</dbReference>